<dbReference type="KEGG" id="hfl:PUV54_09145"/>
<dbReference type="Gene3D" id="3.40.50.720">
    <property type="entry name" value="NAD(P)-binding Rossmann-like Domain"/>
    <property type="match status" value="1"/>
</dbReference>
<evidence type="ECO:0000313" key="2">
    <source>
        <dbReference type="EMBL" id="WDI30123.1"/>
    </source>
</evidence>
<sequence>MKPPLFITESDVLGKMRWRDVVESMRQGHQLARAVTRDVVIGEPDRSFLNRVAWIESLGGGMKSVTVFTENANKCLPAVQGAFLLFDDETGSLKAVIDSGLITKWKTAADSALGAQLLARKNSSKAVVIGAGALASALADAYAHMMPQLAKIVIWARKAEQAQKLADSIEDQRVVAAKRALEDCVRSADIIITATSSPTAVINGDWISPGAHVDLVGAFRSDMRESDDELMRKAKIFVDSRDTTIDHIGDLTLPIANGAIQRTDVLGDFYDLINGAEGRSSEKDITVFKNGGGAHLDLMTATMIYDAARK</sequence>
<dbReference type="InterPro" id="IPR003462">
    <property type="entry name" value="ODC_Mu_crystall"/>
</dbReference>
<dbReference type="Gene3D" id="3.30.1780.10">
    <property type="entry name" value="ornithine cyclodeaminase, domain 1"/>
    <property type="match status" value="1"/>
</dbReference>
<dbReference type="InterPro" id="IPR023401">
    <property type="entry name" value="ODC_N"/>
</dbReference>
<dbReference type="PANTHER" id="PTHR13812">
    <property type="entry name" value="KETIMINE REDUCTASE MU-CRYSTALLIN"/>
    <property type="match status" value="1"/>
</dbReference>
<dbReference type="GO" id="GO:0005737">
    <property type="term" value="C:cytoplasm"/>
    <property type="evidence" value="ECO:0007669"/>
    <property type="project" value="TreeGrafter"/>
</dbReference>
<dbReference type="Proteomes" id="UP001214043">
    <property type="component" value="Chromosome"/>
</dbReference>
<comment type="similarity">
    <text evidence="1">Belongs to the ornithine cyclodeaminase/mu-crystallin family.</text>
</comment>
<dbReference type="InterPro" id="IPR036291">
    <property type="entry name" value="NAD(P)-bd_dom_sf"/>
</dbReference>
<protein>
    <submittedName>
        <fullName evidence="2">NAD(P)-binding domain-containing protein</fullName>
    </submittedName>
</protein>
<dbReference type="AlphaFoldDB" id="A0AAE9ZCM5"/>
<dbReference type="PIRSF" id="PIRSF001439">
    <property type="entry name" value="CryM"/>
    <property type="match status" value="1"/>
</dbReference>
<dbReference type="FunFam" id="3.40.50.720:FF:000311">
    <property type="entry name" value="Ornithine cyclodeaminase"/>
    <property type="match status" value="1"/>
</dbReference>
<evidence type="ECO:0000256" key="1">
    <source>
        <dbReference type="ARBA" id="ARBA00008903"/>
    </source>
</evidence>
<dbReference type="EMBL" id="CP118166">
    <property type="protein sequence ID" value="WDI30123.1"/>
    <property type="molecule type" value="Genomic_DNA"/>
</dbReference>
<gene>
    <name evidence="2" type="ORF">PUV54_09145</name>
</gene>
<name>A0AAE9ZCM5_9PROT</name>
<evidence type="ECO:0000313" key="3">
    <source>
        <dbReference type="Proteomes" id="UP001214043"/>
    </source>
</evidence>
<dbReference type="PANTHER" id="PTHR13812:SF19">
    <property type="entry name" value="KETIMINE REDUCTASE MU-CRYSTALLIN"/>
    <property type="match status" value="1"/>
</dbReference>
<dbReference type="GO" id="GO:0016491">
    <property type="term" value="F:oxidoreductase activity"/>
    <property type="evidence" value="ECO:0007669"/>
    <property type="project" value="UniProtKB-ARBA"/>
</dbReference>
<dbReference type="RefSeq" id="WP_274491916.1">
    <property type="nucleotide sequence ID" value="NZ_CP118166.1"/>
</dbReference>
<reference evidence="2" key="1">
    <citation type="submission" date="2023-02" db="EMBL/GenBank/DDBJ databases">
        <title>Genome sequence of Hyphococcus flavus.</title>
        <authorList>
            <person name="Rong J.-C."/>
            <person name="Zhao Q."/>
            <person name="Yi M."/>
            <person name="Wu J.-Y."/>
        </authorList>
    </citation>
    <scope>NUCLEOTIDE SEQUENCE</scope>
    <source>
        <strain evidence="2">MCCC 1K03223</strain>
    </source>
</reference>
<keyword evidence="3" id="KW-1185">Reference proteome</keyword>
<dbReference type="SUPFAM" id="SSF51735">
    <property type="entry name" value="NAD(P)-binding Rossmann-fold domains"/>
    <property type="match status" value="1"/>
</dbReference>
<dbReference type="Pfam" id="PF02423">
    <property type="entry name" value="OCD_Mu_crystall"/>
    <property type="match status" value="1"/>
</dbReference>
<accession>A0AAE9ZCM5</accession>
<organism evidence="2 3">
    <name type="scientific">Hyphococcus flavus</name>
    <dbReference type="NCBI Taxonomy" id="1866326"/>
    <lineage>
        <taxon>Bacteria</taxon>
        <taxon>Pseudomonadati</taxon>
        <taxon>Pseudomonadota</taxon>
        <taxon>Alphaproteobacteria</taxon>
        <taxon>Parvularculales</taxon>
        <taxon>Parvularculaceae</taxon>
        <taxon>Hyphococcus</taxon>
    </lineage>
</organism>
<dbReference type="GO" id="GO:0019752">
    <property type="term" value="P:carboxylic acid metabolic process"/>
    <property type="evidence" value="ECO:0007669"/>
    <property type="project" value="UniProtKB-ARBA"/>
</dbReference>
<proteinExistence type="inferred from homology"/>